<gene>
    <name evidence="1" type="ORF">SRO942_LOCUS46135</name>
</gene>
<dbReference type="Proteomes" id="UP000681722">
    <property type="component" value="Unassembled WGS sequence"/>
</dbReference>
<evidence type="ECO:0000313" key="1">
    <source>
        <dbReference type="EMBL" id="CAF4529619.1"/>
    </source>
</evidence>
<dbReference type="EMBL" id="CAJOBC010111403">
    <property type="protein sequence ID" value="CAF4529619.1"/>
    <property type="molecule type" value="Genomic_DNA"/>
</dbReference>
<dbReference type="AlphaFoldDB" id="A0A8S2Y285"/>
<comment type="caution">
    <text evidence="1">The sequence shown here is derived from an EMBL/GenBank/DDBJ whole genome shotgun (WGS) entry which is preliminary data.</text>
</comment>
<name>A0A8S2Y285_9BILA</name>
<accession>A0A8S2Y285</accession>
<feature type="non-terminal residue" evidence="1">
    <location>
        <position position="1"/>
    </location>
</feature>
<reference evidence="1" key="1">
    <citation type="submission" date="2021-02" db="EMBL/GenBank/DDBJ databases">
        <authorList>
            <person name="Nowell W R."/>
        </authorList>
    </citation>
    <scope>NUCLEOTIDE SEQUENCE</scope>
</reference>
<sequence>MMTKMYVMQKRASDISKKFNPLPSNEVL</sequence>
<protein>
    <submittedName>
        <fullName evidence="1">Uncharacterized protein</fullName>
    </submittedName>
</protein>
<proteinExistence type="predicted"/>
<evidence type="ECO:0000313" key="2">
    <source>
        <dbReference type="Proteomes" id="UP000681722"/>
    </source>
</evidence>
<organism evidence="1 2">
    <name type="scientific">Didymodactylos carnosus</name>
    <dbReference type="NCBI Taxonomy" id="1234261"/>
    <lineage>
        <taxon>Eukaryota</taxon>
        <taxon>Metazoa</taxon>
        <taxon>Spiralia</taxon>
        <taxon>Gnathifera</taxon>
        <taxon>Rotifera</taxon>
        <taxon>Eurotatoria</taxon>
        <taxon>Bdelloidea</taxon>
        <taxon>Philodinida</taxon>
        <taxon>Philodinidae</taxon>
        <taxon>Didymodactylos</taxon>
    </lineage>
</organism>